<dbReference type="STRING" id="1318743.PU02_0834"/>
<reference evidence="1 2" key="1">
    <citation type="journal article" date="2015" name="Genome Announc.">
        <title>Complete Genome Sequence of Bartonella ancashensis Strain 20.00, Isolated from the Blood of a Patient with Verruga Peruana.</title>
        <authorList>
            <person name="Hang J."/>
            <person name="Mullins K.E."/>
            <person name="Clifford R.J."/>
            <person name="Onmus-Leone F."/>
            <person name="Yang Y."/>
            <person name="Jiang J."/>
            <person name="Leguia M."/>
            <person name="Kasper M.R."/>
            <person name="Maguina C."/>
            <person name="Lesho E.P."/>
            <person name="Jarman R.G."/>
            <person name="Richards A.L."/>
            <person name="Blazes D."/>
        </authorList>
    </citation>
    <scope>NUCLEOTIDE SEQUENCE [LARGE SCALE GENOMIC DNA]</scope>
    <source>
        <strain evidence="1 2">20.00</strain>
    </source>
</reference>
<dbReference type="AlphaFoldDB" id="A0A0M5KX12"/>
<protein>
    <submittedName>
        <fullName evidence="1">Uncharacterized protein</fullName>
    </submittedName>
</protein>
<name>A0A0M5KX12_9HYPH</name>
<dbReference type="Proteomes" id="UP000057213">
    <property type="component" value="Chromosome"/>
</dbReference>
<evidence type="ECO:0000313" key="2">
    <source>
        <dbReference type="Proteomes" id="UP000057213"/>
    </source>
</evidence>
<keyword evidence="2" id="KW-1185">Reference proteome</keyword>
<dbReference type="PATRIC" id="fig|1318743.3.peg.847"/>
<evidence type="ECO:0000313" key="1">
    <source>
        <dbReference type="EMBL" id="ALE03648.1"/>
    </source>
</evidence>
<proteinExistence type="predicted"/>
<organism evidence="1 2">
    <name type="scientific">Bartonella ancashensis</name>
    <dbReference type="NCBI Taxonomy" id="1318743"/>
    <lineage>
        <taxon>Bacteria</taxon>
        <taxon>Pseudomonadati</taxon>
        <taxon>Pseudomonadota</taxon>
        <taxon>Alphaproteobacteria</taxon>
        <taxon>Hyphomicrobiales</taxon>
        <taxon>Bartonellaceae</taxon>
        <taxon>Bartonella</taxon>
    </lineage>
</organism>
<gene>
    <name evidence="1" type="ORF">PU02_0834</name>
</gene>
<dbReference type="KEGG" id="banc:PU02_0834"/>
<dbReference type="EMBL" id="CP010401">
    <property type="protein sequence ID" value="ALE03648.1"/>
    <property type="molecule type" value="Genomic_DNA"/>
</dbReference>
<sequence>MCTQKKLVCWMVNKGIWQLRFRKFFEANPFLMIVITYRV</sequence>
<accession>A0A0M5KX12</accession>